<dbReference type="Proteomes" id="UP000231343">
    <property type="component" value="Unassembled WGS sequence"/>
</dbReference>
<dbReference type="InterPro" id="IPR029064">
    <property type="entry name" value="Ribosomal_eL30-like_sf"/>
</dbReference>
<dbReference type="PANTHER" id="PTHR43191">
    <property type="entry name" value="RRNA METHYLTRANSFERASE 3"/>
    <property type="match status" value="1"/>
</dbReference>
<dbReference type="GO" id="GO:0003723">
    <property type="term" value="F:RNA binding"/>
    <property type="evidence" value="ECO:0007669"/>
    <property type="project" value="InterPro"/>
</dbReference>
<dbReference type="Gene3D" id="3.30.1330.30">
    <property type="match status" value="1"/>
</dbReference>
<dbReference type="SUPFAM" id="SSF75217">
    <property type="entry name" value="alpha/beta knot"/>
    <property type="match status" value="1"/>
</dbReference>
<dbReference type="EMBL" id="PEYM01000135">
    <property type="protein sequence ID" value="PIS28408.1"/>
    <property type="molecule type" value="Genomic_DNA"/>
</dbReference>
<keyword evidence="2" id="KW-0489">Methyltransferase</keyword>
<proteinExistence type="inferred from homology"/>
<evidence type="ECO:0000313" key="6">
    <source>
        <dbReference type="Proteomes" id="UP000231343"/>
    </source>
</evidence>
<comment type="similarity">
    <text evidence="1">Belongs to the class IV-like SAM-binding methyltransferase superfamily. RNA methyltransferase TrmH family.</text>
</comment>
<dbReference type="InterPro" id="IPR013123">
    <property type="entry name" value="SpoU_subst-bd"/>
</dbReference>
<dbReference type="GO" id="GO:0006396">
    <property type="term" value="P:RNA processing"/>
    <property type="evidence" value="ECO:0007669"/>
    <property type="project" value="InterPro"/>
</dbReference>
<evidence type="ECO:0000313" key="5">
    <source>
        <dbReference type="EMBL" id="PIS28408.1"/>
    </source>
</evidence>
<dbReference type="SMART" id="SM00967">
    <property type="entry name" value="SpoU_sub_bind"/>
    <property type="match status" value="1"/>
</dbReference>
<evidence type="ECO:0000259" key="4">
    <source>
        <dbReference type="SMART" id="SM00967"/>
    </source>
</evidence>
<dbReference type="Pfam" id="PF00588">
    <property type="entry name" value="SpoU_methylase"/>
    <property type="match status" value="1"/>
</dbReference>
<dbReference type="SUPFAM" id="SSF55315">
    <property type="entry name" value="L30e-like"/>
    <property type="match status" value="1"/>
</dbReference>
<gene>
    <name evidence="5" type="ORF">COT42_08225</name>
</gene>
<dbReference type="GO" id="GO:0005737">
    <property type="term" value="C:cytoplasm"/>
    <property type="evidence" value="ECO:0007669"/>
    <property type="project" value="UniProtKB-ARBA"/>
</dbReference>
<keyword evidence="3" id="KW-0808">Transferase</keyword>
<dbReference type="PANTHER" id="PTHR43191:SF2">
    <property type="entry name" value="RRNA METHYLTRANSFERASE 3, MITOCHONDRIAL"/>
    <property type="match status" value="1"/>
</dbReference>
<dbReference type="GO" id="GO:0008173">
    <property type="term" value="F:RNA methyltransferase activity"/>
    <property type="evidence" value="ECO:0007669"/>
    <property type="project" value="InterPro"/>
</dbReference>
<dbReference type="InterPro" id="IPR029026">
    <property type="entry name" value="tRNA_m1G_MTases_N"/>
</dbReference>
<name>A0A2H0XW73_UNCSA</name>
<dbReference type="InterPro" id="IPR001537">
    <property type="entry name" value="SpoU_MeTrfase"/>
</dbReference>
<sequence>MKEKLRLVKNLLEKRRSRKKEGLFVVEGQHLVEEAAANIKFVLYAENLPLIKELESKNTQCFKVSKKEFSEISEVETPQWILAVVKMREYTLADLKTDGTIVFCHEVQDPGNLGTIIRTADAAGASGVILSKGTVDLYNSKTIRATMGSLFHLPIIEVDDVLETLAQLKKKGIKTVATSLSATKNYFEVDYKGGVAIMLGNEGAGLPAEIVKLCDEAVKIPILGKAESLNVAVSASIMLYEAIRQRASF</sequence>
<comment type="caution">
    <text evidence="5">The sequence shown here is derived from an EMBL/GenBank/DDBJ whole genome shotgun (WGS) entry which is preliminary data.</text>
</comment>
<accession>A0A2H0XW73</accession>
<dbReference type="InterPro" id="IPR053888">
    <property type="entry name" value="MRM3-like_sub_bind"/>
</dbReference>
<evidence type="ECO:0000256" key="1">
    <source>
        <dbReference type="ARBA" id="ARBA00007228"/>
    </source>
</evidence>
<dbReference type="InterPro" id="IPR051259">
    <property type="entry name" value="rRNA_Methyltransferase"/>
</dbReference>
<reference evidence="5 6" key="1">
    <citation type="submission" date="2017-09" db="EMBL/GenBank/DDBJ databases">
        <title>Depth-based differentiation of microbial function through sediment-hosted aquifers and enrichment of novel symbionts in the deep terrestrial subsurface.</title>
        <authorList>
            <person name="Probst A.J."/>
            <person name="Ladd B."/>
            <person name="Jarett J.K."/>
            <person name="Geller-Mcgrath D.E."/>
            <person name="Sieber C.M."/>
            <person name="Emerson J.B."/>
            <person name="Anantharaman K."/>
            <person name="Thomas B.C."/>
            <person name="Malmstrom R."/>
            <person name="Stieglmeier M."/>
            <person name="Klingl A."/>
            <person name="Woyke T."/>
            <person name="Ryan C.M."/>
            <person name="Banfield J.F."/>
        </authorList>
    </citation>
    <scope>NUCLEOTIDE SEQUENCE [LARGE SCALE GENOMIC DNA]</scope>
    <source>
        <strain evidence="5">CG08_land_8_20_14_0_20_45_16</strain>
    </source>
</reference>
<evidence type="ECO:0000256" key="3">
    <source>
        <dbReference type="ARBA" id="ARBA00022679"/>
    </source>
</evidence>
<dbReference type="InterPro" id="IPR029028">
    <property type="entry name" value="Alpha/beta_knot_MTases"/>
</dbReference>
<protein>
    <recommendedName>
        <fullName evidence="4">RNA 2-O ribose methyltransferase substrate binding domain-containing protein</fullName>
    </recommendedName>
</protein>
<feature type="domain" description="RNA 2-O ribose methyltransferase substrate binding" evidence="4">
    <location>
        <begin position="25"/>
        <end position="91"/>
    </location>
</feature>
<organism evidence="5 6">
    <name type="scientific">Candidatus Saganbacteria bacterium CG08_land_8_20_14_0_20_45_16</name>
    <dbReference type="NCBI Taxonomy" id="2014293"/>
    <lineage>
        <taxon>Bacteria</taxon>
        <taxon>Bacillati</taxon>
        <taxon>Saganbacteria</taxon>
    </lineage>
</organism>
<dbReference type="Pfam" id="PF22435">
    <property type="entry name" value="MRM3-like_sub_bind"/>
    <property type="match status" value="1"/>
</dbReference>
<dbReference type="CDD" id="cd18095">
    <property type="entry name" value="SpoU-like_rRNA-MTase"/>
    <property type="match status" value="1"/>
</dbReference>
<dbReference type="Gene3D" id="3.40.1280.10">
    <property type="match status" value="1"/>
</dbReference>
<dbReference type="GO" id="GO:0032259">
    <property type="term" value="P:methylation"/>
    <property type="evidence" value="ECO:0007669"/>
    <property type="project" value="UniProtKB-KW"/>
</dbReference>
<dbReference type="AlphaFoldDB" id="A0A2H0XW73"/>
<evidence type="ECO:0000256" key="2">
    <source>
        <dbReference type="ARBA" id="ARBA00022603"/>
    </source>
</evidence>